<feature type="region of interest" description="Disordered" evidence="1">
    <location>
        <begin position="795"/>
        <end position="815"/>
    </location>
</feature>
<feature type="region of interest" description="Disordered" evidence="1">
    <location>
        <begin position="486"/>
        <end position="538"/>
    </location>
</feature>
<dbReference type="InterPro" id="IPR056647">
    <property type="entry name" value="DUF7745"/>
</dbReference>
<protein>
    <recommendedName>
        <fullName evidence="2">DUF7745 domain-containing protein</fullName>
    </recommendedName>
</protein>
<dbReference type="Pfam" id="PF24924">
    <property type="entry name" value="DUF7745"/>
    <property type="match status" value="1"/>
</dbReference>
<dbReference type="EMBL" id="PGOL01000990">
    <property type="protein sequence ID" value="PKI62004.1"/>
    <property type="molecule type" value="Genomic_DNA"/>
</dbReference>
<feature type="region of interest" description="Disordered" evidence="1">
    <location>
        <begin position="392"/>
        <end position="459"/>
    </location>
</feature>
<organism evidence="3 4">
    <name type="scientific">Punica granatum</name>
    <name type="common">Pomegranate</name>
    <dbReference type="NCBI Taxonomy" id="22663"/>
    <lineage>
        <taxon>Eukaryota</taxon>
        <taxon>Viridiplantae</taxon>
        <taxon>Streptophyta</taxon>
        <taxon>Embryophyta</taxon>
        <taxon>Tracheophyta</taxon>
        <taxon>Spermatophyta</taxon>
        <taxon>Magnoliopsida</taxon>
        <taxon>eudicotyledons</taxon>
        <taxon>Gunneridae</taxon>
        <taxon>Pentapetalae</taxon>
        <taxon>rosids</taxon>
        <taxon>malvids</taxon>
        <taxon>Myrtales</taxon>
        <taxon>Lythraceae</taxon>
        <taxon>Punica</taxon>
    </lineage>
</organism>
<reference evidence="3 4" key="1">
    <citation type="submission" date="2017-11" db="EMBL/GenBank/DDBJ databases">
        <title>De-novo sequencing of pomegranate (Punica granatum L.) genome.</title>
        <authorList>
            <person name="Akparov Z."/>
            <person name="Amiraslanov A."/>
            <person name="Hajiyeva S."/>
            <person name="Abbasov M."/>
            <person name="Kaur K."/>
            <person name="Hamwieh A."/>
            <person name="Solovyev V."/>
            <person name="Salamov A."/>
            <person name="Braich B."/>
            <person name="Kosarev P."/>
            <person name="Mahmoud A."/>
            <person name="Hajiyev E."/>
            <person name="Babayeva S."/>
            <person name="Izzatullayeva V."/>
            <person name="Mammadov A."/>
            <person name="Mammadov A."/>
            <person name="Sharifova S."/>
            <person name="Ojaghi J."/>
            <person name="Eynullazada K."/>
            <person name="Bayramov B."/>
            <person name="Abdulazimova A."/>
            <person name="Shahmuradov I."/>
        </authorList>
    </citation>
    <scope>NUCLEOTIDE SEQUENCE [LARGE SCALE GENOMIC DNA]</scope>
    <source>
        <strain evidence="4">cv. AG2017</strain>
        <tissue evidence="3">Leaf</tissue>
    </source>
</reference>
<feature type="compositionally biased region" description="Polar residues" evidence="1">
    <location>
        <begin position="1140"/>
        <end position="1157"/>
    </location>
</feature>
<accession>A0A2I0K0A8</accession>
<dbReference type="PANTHER" id="PTHR32108">
    <property type="entry name" value="DNA-DIRECTED RNA POLYMERASE SUBUNIT ALPHA"/>
    <property type="match status" value="1"/>
</dbReference>
<feature type="compositionally biased region" description="Polar residues" evidence="1">
    <location>
        <begin position="795"/>
        <end position="804"/>
    </location>
</feature>
<feature type="region of interest" description="Disordered" evidence="1">
    <location>
        <begin position="759"/>
        <end position="781"/>
    </location>
</feature>
<feature type="compositionally biased region" description="Low complexity" evidence="1">
    <location>
        <begin position="1108"/>
        <end position="1123"/>
    </location>
</feature>
<evidence type="ECO:0000313" key="4">
    <source>
        <dbReference type="Proteomes" id="UP000233551"/>
    </source>
</evidence>
<feature type="compositionally biased region" description="Polar residues" evidence="1">
    <location>
        <begin position="1056"/>
        <end position="1065"/>
    </location>
</feature>
<feature type="compositionally biased region" description="Basic and acidic residues" evidence="1">
    <location>
        <begin position="759"/>
        <end position="770"/>
    </location>
</feature>
<dbReference type="Proteomes" id="UP000233551">
    <property type="component" value="Unassembled WGS sequence"/>
</dbReference>
<keyword evidence="4" id="KW-1185">Reference proteome</keyword>
<proteinExistence type="predicted"/>
<feature type="compositionally biased region" description="Polar residues" evidence="1">
    <location>
        <begin position="527"/>
        <end position="536"/>
    </location>
</feature>
<evidence type="ECO:0000256" key="1">
    <source>
        <dbReference type="SAM" id="MobiDB-lite"/>
    </source>
</evidence>
<comment type="caution">
    <text evidence="3">The sequence shown here is derived from an EMBL/GenBank/DDBJ whole genome shotgun (WGS) entry which is preliminary data.</text>
</comment>
<feature type="region of interest" description="Disordered" evidence="1">
    <location>
        <begin position="1038"/>
        <end position="1164"/>
    </location>
</feature>
<evidence type="ECO:0000313" key="3">
    <source>
        <dbReference type="EMBL" id="PKI62004.1"/>
    </source>
</evidence>
<sequence>MDRPIPDLRLEAITLPRQDIMRIWRTLRPVDCAFIQGIIGDVVMLTETLVDWIFLRTAAEFWDPQHAVFNFQGTELAPTIEEYTTLIQRPTSTIHGIFMPNPFTTVQGQLSTLLHIPAQDIHEELHQRWDQGIRIAWLSDWALLRAMTPTTASYQRDACHGFLLLIFGTLLFPYSSNLIDGAIAQVVLQAVGGHGYVEALLAETVRSLDYVREIWLLAHIRPFCSSHPFSYIADERSLIERLVPVIPPPEHSFSEWRRFWRELTLARFLWVARWNPGSPMITGCPGIVGVPLLSHLGSTLIFPGQGALDRVDPSTRSGRASRSGDGPLGRGVRPGAQKGTQPRPPLGLADALIFALARTYAAFKRPPSAKGCRLYIYVSFLFIVITTGVTPLPDSSTSQNDGRRPSRHLRGSQPAGSGPFSTASNECSAASDSRRHAPGILGRPSYAPPAPGTSSATDDQARITALEGTVNQMAANMAELLALHRGSNRASSSSTPPPGQGPTVDPAHRIPPAQVPENMDAPAPPTLHTSVAQPFTNPYPPPRAPTAVPLPPAAFLTSDQGLSAPPPVSMPAPATAYIIPSPTVFPTSGATAPIHFQTTEFPPYSSLQPHAGLSYSAPPPINTTFHEPGTPAHVAHLFPGMRLPPKFKIPEFKAYGGMTDPRHHLRHYWGKMLQYWEYEEFLSTKEMARGQRFEEYAAKWRAQAAKHIPPISEVQQVQLFHSTLRGIYYSHLLVHTSSFSDLIEAGKKLDLGIKLGRMEGPADKREEPSRKAPATSPSFGWRRGKEVSVNAVNTARQSSQQYSANPRPDHRSSSGPFVNMISICVLERDEEAQENPPPFVINYTPKELTVGLTGHLASSAPFVVDIPARESYSDSRVPWTYEGSVGNVEQQFSVMGLTRSGRVYENPAANDKGKALIVEGRATPESSPFPSKKVTEEEAEAFMKIMNMDLNRVRPSRTAVRAFDGSRREVNGEIDLLIDVGPCSISITFQRQTGGHGVMNNVRRAGSLRKRKAIGRTNGQRTPKPQSWHCGTIHHRVTEAPKGAQYGTSKIPLSAKVTNDTSGRPGTTRVEEQASDNLPELDSVSRRTFQWSRTSPGEPSGYFHGKQRLQQSLSTSQRSPSTLRHSENTRKIPVKVPRSSRANGPQPRATSQQSLTGQKDRQNE</sequence>
<gene>
    <name evidence="3" type="ORF">CRG98_017590</name>
</gene>
<feature type="compositionally biased region" description="Polar residues" evidence="1">
    <location>
        <begin position="419"/>
        <end position="431"/>
    </location>
</feature>
<dbReference type="AlphaFoldDB" id="A0A2I0K0A8"/>
<feature type="domain" description="DUF7745" evidence="2">
    <location>
        <begin position="40"/>
        <end position="296"/>
    </location>
</feature>
<dbReference type="PANTHER" id="PTHR32108:SF9">
    <property type="entry name" value="REVERSE TRANSCRIPTASE RNASE H-LIKE DOMAIN-CONTAINING PROTEIN"/>
    <property type="match status" value="1"/>
</dbReference>
<evidence type="ECO:0000259" key="2">
    <source>
        <dbReference type="Pfam" id="PF24924"/>
    </source>
</evidence>
<feature type="compositionally biased region" description="Polar residues" evidence="1">
    <location>
        <begin position="1086"/>
        <end position="1097"/>
    </location>
</feature>
<feature type="region of interest" description="Disordered" evidence="1">
    <location>
        <begin position="307"/>
        <end position="344"/>
    </location>
</feature>
<name>A0A2I0K0A8_PUNGR</name>